<sequence>MRRRGDLTIQKVSTEYRCSETAVGMEEKKIRNLRFIHSDWIPLLVIYVIMSNNLNKNAKNKSKITL</sequence>
<organism evidence="1 2">
    <name type="scientific">Rhizophagus irregularis</name>
    <dbReference type="NCBI Taxonomy" id="588596"/>
    <lineage>
        <taxon>Eukaryota</taxon>
        <taxon>Fungi</taxon>
        <taxon>Fungi incertae sedis</taxon>
        <taxon>Mucoromycota</taxon>
        <taxon>Glomeromycotina</taxon>
        <taxon>Glomeromycetes</taxon>
        <taxon>Glomerales</taxon>
        <taxon>Glomeraceae</taxon>
        <taxon>Rhizophagus</taxon>
    </lineage>
</organism>
<proteinExistence type="predicted"/>
<dbReference type="Proteomes" id="UP000684084">
    <property type="component" value="Unassembled WGS sequence"/>
</dbReference>
<gene>
    <name evidence="1" type="ORF">CHRIB12_LOCUS5220</name>
</gene>
<name>A0A915YXQ5_9GLOM</name>
<protein>
    <submittedName>
        <fullName evidence="1">Uncharacterized protein</fullName>
    </submittedName>
</protein>
<comment type="caution">
    <text evidence="1">The sequence shown here is derived from an EMBL/GenBank/DDBJ whole genome shotgun (WGS) entry which is preliminary data.</text>
</comment>
<reference evidence="1" key="1">
    <citation type="submission" date="2020-05" db="EMBL/GenBank/DDBJ databases">
        <authorList>
            <person name="Rincon C."/>
            <person name="Sanders R I."/>
            <person name="Robbins C."/>
            <person name="Chaturvedi A."/>
        </authorList>
    </citation>
    <scope>NUCLEOTIDE SEQUENCE</scope>
    <source>
        <strain evidence="1">CHB12</strain>
    </source>
</reference>
<accession>A0A915YXQ5</accession>
<evidence type="ECO:0000313" key="1">
    <source>
        <dbReference type="EMBL" id="CAB5351607.1"/>
    </source>
</evidence>
<dbReference type="AlphaFoldDB" id="A0A915YXQ5"/>
<dbReference type="EMBL" id="CAGKOT010000008">
    <property type="protein sequence ID" value="CAB5351607.1"/>
    <property type="molecule type" value="Genomic_DNA"/>
</dbReference>
<evidence type="ECO:0000313" key="2">
    <source>
        <dbReference type="Proteomes" id="UP000684084"/>
    </source>
</evidence>